<evidence type="ECO:0000259" key="6">
    <source>
        <dbReference type="Pfam" id="PF04542"/>
    </source>
</evidence>
<evidence type="ECO:0000313" key="9">
    <source>
        <dbReference type="Proteomes" id="UP001597545"/>
    </source>
</evidence>
<comment type="similarity">
    <text evidence="1">Belongs to the sigma-70 factor family. ECF subfamily.</text>
</comment>
<dbReference type="Proteomes" id="UP001597545">
    <property type="component" value="Unassembled WGS sequence"/>
</dbReference>
<dbReference type="SUPFAM" id="SSF88946">
    <property type="entry name" value="Sigma2 domain of RNA polymerase sigma factors"/>
    <property type="match status" value="1"/>
</dbReference>
<proteinExistence type="inferred from homology"/>
<dbReference type="Pfam" id="PF04542">
    <property type="entry name" value="Sigma70_r2"/>
    <property type="match status" value="1"/>
</dbReference>
<keyword evidence="3" id="KW-0731">Sigma factor</keyword>
<dbReference type="InterPro" id="IPR013325">
    <property type="entry name" value="RNA_pol_sigma_r2"/>
</dbReference>
<dbReference type="Gene3D" id="1.10.10.10">
    <property type="entry name" value="Winged helix-like DNA-binding domain superfamily/Winged helix DNA-binding domain"/>
    <property type="match status" value="1"/>
</dbReference>
<evidence type="ECO:0000256" key="4">
    <source>
        <dbReference type="ARBA" id="ARBA00023125"/>
    </source>
</evidence>
<reference evidence="9" key="1">
    <citation type="journal article" date="2019" name="Int. J. Syst. Evol. Microbiol.">
        <title>The Global Catalogue of Microorganisms (GCM) 10K type strain sequencing project: providing services to taxonomists for standard genome sequencing and annotation.</title>
        <authorList>
            <consortium name="The Broad Institute Genomics Platform"/>
            <consortium name="The Broad Institute Genome Sequencing Center for Infectious Disease"/>
            <person name="Wu L."/>
            <person name="Ma J."/>
        </authorList>
    </citation>
    <scope>NUCLEOTIDE SEQUENCE [LARGE SCALE GENOMIC DNA]</scope>
    <source>
        <strain evidence="9">KCTC 42662</strain>
    </source>
</reference>
<name>A0ABW5KN15_9SPHI</name>
<dbReference type="PANTHER" id="PTHR43133:SF8">
    <property type="entry name" value="RNA POLYMERASE SIGMA FACTOR HI_1459-RELATED"/>
    <property type="match status" value="1"/>
</dbReference>
<dbReference type="SUPFAM" id="SSF88659">
    <property type="entry name" value="Sigma3 and sigma4 domains of RNA polymerase sigma factors"/>
    <property type="match status" value="1"/>
</dbReference>
<organism evidence="8 9">
    <name type="scientific">Sphingobacterium suaedae</name>
    <dbReference type="NCBI Taxonomy" id="1686402"/>
    <lineage>
        <taxon>Bacteria</taxon>
        <taxon>Pseudomonadati</taxon>
        <taxon>Bacteroidota</taxon>
        <taxon>Sphingobacteriia</taxon>
        <taxon>Sphingobacteriales</taxon>
        <taxon>Sphingobacteriaceae</taxon>
        <taxon>Sphingobacterium</taxon>
    </lineage>
</organism>
<evidence type="ECO:0000256" key="3">
    <source>
        <dbReference type="ARBA" id="ARBA00023082"/>
    </source>
</evidence>
<comment type="caution">
    <text evidence="8">The sequence shown here is derived from an EMBL/GenBank/DDBJ whole genome shotgun (WGS) entry which is preliminary data.</text>
</comment>
<dbReference type="PANTHER" id="PTHR43133">
    <property type="entry name" value="RNA POLYMERASE ECF-TYPE SIGMA FACTO"/>
    <property type="match status" value="1"/>
</dbReference>
<evidence type="ECO:0000256" key="1">
    <source>
        <dbReference type="ARBA" id="ARBA00010641"/>
    </source>
</evidence>
<evidence type="ECO:0000256" key="2">
    <source>
        <dbReference type="ARBA" id="ARBA00023015"/>
    </source>
</evidence>
<dbReference type="InterPro" id="IPR039425">
    <property type="entry name" value="RNA_pol_sigma-70-like"/>
</dbReference>
<dbReference type="InterPro" id="IPR036388">
    <property type="entry name" value="WH-like_DNA-bd_sf"/>
</dbReference>
<evidence type="ECO:0000313" key="8">
    <source>
        <dbReference type="EMBL" id="MFD2550024.1"/>
    </source>
</evidence>
<dbReference type="EMBL" id="JBHULR010000021">
    <property type="protein sequence ID" value="MFD2550024.1"/>
    <property type="molecule type" value="Genomic_DNA"/>
</dbReference>
<dbReference type="Gene3D" id="1.10.1740.10">
    <property type="match status" value="1"/>
</dbReference>
<dbReference type="NCBIfam" id="TIGR02937">
    <property type="entry name" value="sigma70-ECF"/>
    <property type="match status" value="1"/>
</dbReference>
<protein>
    <submittedName>
        <fullName evidence="8">RNA polymerase sigma factor</fullName>
    </submittedName>
</protein>
<feature type="domain" description="RNA polymerase sigma factor 70 region 4 type 2" evidence="7">
    <location>
        <begin position="118"/>
        <end position="170"/>
    </location>
</feature>
<keyword evidence="4" id="KW-0238">DNA-binding</keyword>
<dbReference type="InterPro" id="IPR013249">
    <property type="entry name" value="RNA_pol_sigma70_r4_t2"/>
</dbReference>
<gene>
    <name evidence="8" type="ORF">ACFSR5_20425</name>
</gene>
<feature type="domain" description="RNA polymerase sigma-70 region 2" evidence="6">
    <location>
        <begin position="22"/>
        <end position="87"/>
    </location>
</feature>
<dbReference type="RefSeq" id="WP_380906434.1">
    <property type="nucleotide sequence ID" value="NZ_JBHUEG010000018.1"/>
</dbReference>
<keyword evidence="5" id="KW-0804">Transcription</keyword>
<accession>A0ABW5KN15</accession>
<keyword evidence="2" id="KW-0805">Transcription regulation</keyword>
<dbReference type="Pfam" id="PF08281">
    <property type="entry name" value="Sigma70_r4_2"/>
    <property type="match status" value="1"/>
</dbReference>
<dbReference type="InterPro" id="IPR013324">
    <property type="entry name" value="RNA_pol_sigma_r3/r4-like"/>
</dbReference>
<dbReference type="InterPro" id="IPR014284">
    <property type="entry name" value="RNA_pol_sigma-70_dom"/>
</dbReference>
<sequence length="181" mass="21731">MNEKELLAYYKRTGAVETLGKLYTPYMSLLYGVCFKYLQDRDRSQDAVMQIFEQLIEKLRVHEVDNFKSWLYVYARNYCLMELRKNKHKFVDIEEHLLESESKLDAGEERRWAEADFERMEACLETLQDQQAQSVRLFYLQQKCYKDIADEMAIDLNKVKSYIQNGKRNLKICMEKKYNGK</sequence>
<dbReference type="InterPro" id="IPR007627">
    <property type="entry name" value="RNA_pol_sigma70_r2"/>
</dbReference>
<evidence type="ECO:0000256" key="5">
    <source>
        <dbReference type="ARBA" id="ARBA00023163"/>
    </source>
</evidence>
<evidence type="ECO:0000259" key="7">
    <source>
        <dbReference type="Pfam" id="PF08281"/>
    </source>
</evidence>
<keyword evidence="9" id="KW-1185">Reference proteome</keyword>